<keyword evidence="1" id="KW-0812">Transmembrane</keyword>
<accession>A0A0P6XST0</accession>
<dbReference type="STRING" id="70996.SE18_14445"/>
<gene>
    <name evidence="2" type="ORF">SE18_14445</name>
</gene>
<evidence type="ECO:0000313" key="3">
    <source>
        <dbReference type="Proteomes" id="UP000050277"/>
    </source>
</evidence>
<protein>
    <recommendedName>
        <fullName evidence="4">DUF2946 domain-containing protein</fullName>
    </recommendedName>
</protein>
<sequence length="117" mass="13004">MAHELHILRTMTWLSTIVLLLIPLVLAPCQPRMLMSYQYPCATQVSQGFADEHHSEQPISTPAKSPSDACVSHAAPFLLASEQFELILVADQLHWMPDPVHYRSPSLALIVPPPKAI</sequence>
<keyword evidence="1" id="KW-1133">Transmembrane helix</keyword>
<dbReference type="RefSeq" id="WP_054535166.1">
    <property type="nucleotide sequence ID" value="NZ_LGKP01000022.1"/>
</dbReference>
<name>A0A0P6XST0_9CHLR</name>
<keyword evidence="1" id="KW-0472">Membrane</keyword>
<evidence type="ECO:0008006" key="4">
    <source>
        <dbReference type="Google" id="ProtNLM"/>
    </source>
</evidence>
<comment type="caution">
    <text evidence="2">The sequence shown here is derived from an EMBL/GenBank/DDBJ whole genome shotgun (WGS) entry which is preliminary data.</text>
</comment>
<dbReference type="OrthoDB" id="9832487at2"/>
<proteinExistence type="predicted"/>
<reference evidence="2 3" key="1">
    <citation type="submission" date="2015-07" db="EMBL/GenBank/DDBJ databases">
        <title>Whole genome sequence of Herpetosiphon geysericola DSM 7119.</title>
        <authorList>
            <person name="Hemp J."/>
            <person name="Ward L.M."/>
            <person name="Pace L.A."/>
            <person name="Fischer W.W."/>
        </authorList>
    </citation>
    <scope>NUCLEOTIDE SEQUENCE [LARGE SCALE GENOMIC DNA]</scope>
    <source>
        <strain evidence="2 3">DSM 7119</strain>
    </source>
</reference>
<dbReference type="AlphaFoldDB" id="A0A0P6XST0"/>
<evidence type="ECO:0000256" key="1">
    <source>
        <dbReference type="SAM" id="Phobius"/>
    </source>
</evidence>
<keyword evidence="3" id="KW-1185">Reference proteome</keyword>
<dbReference type="Proteomes" id="UP000050277">
    <property type="component" value="Unassembled WGS sequence"/>
</dbReference>
<feature type="transmembrane region" description="Helical" evidence="1">
    <location>
        <begin position="6"/>
        <end position="27"/>
    </location>
</feature>
<organism evidence="2 3">
    <name type="scientific">Herpetosiphon geysericola</name>
    <dbReference type="NCBI Taxonomy" id="70996"/>
    <lineage>
        <taxon>Bacteria</taxon>
        <taxon>Bacillati</taxon>
        <taxon>Chloroflexota</taxon>
        <taxon>Chloroflexia</taxon>
        <taxon>Herpetosiphonales</taxon>
        <taxon>Herpetosiphonaceae</taxon>
        <taxon>Herpetosiphon</taxon>
    </lineage>
</organism>
<evidence type="ECO:0000313" key="2">
    <source>
        <dbReference type="EMBL" id="KPL86076.1"/>
    </source>
</evidence>
<dbReference type="EMBL" id="LGKP01000022">
    <property type="protein sequence ID" value="KPL86076.1"/>
    <property type="molecule type" value="Genomic_DNA"/>
</dbReference>